<keyword evidence="5 6" id="KW-0342">GTP-binding</keyword>
<feature type="binding site" evidence="6">
    <location>
        <position position="189"/>
    </location>
    <ligand>
        <name>K(+)</name>
        <dbReference type="ChEBI" id="CHEBI:29103"/>
    </ligand>
</feature>
<dbReference type="InterPro" id="IPR027266">
    <property type="entry name" value="TrmE/GcvT-like"/>
</dbReference>
<comment type="caution">
    <text evidence="6">Lacks conserved residue(s) required for the propagation of feature annotation.</text>
</comment>
<dbReference type="Gene3D" id="3.40.50.300">
    <property type="entry name" value="P-loop containing nucleotide triphosphate hydrolases"/>
    <property type="match status" value="1"/>
</dbReference>
<feature type="domain" description="TrmE-type G" evidence="7">
    <location>
        <begin position="158"/>
        <end position="315"/>
    </location>
</feature>
<keyword evidence="4 6" id="KW-0630">Potassium</keyword>
<evidence type="ECO:0000313" key="9">
    <source>
        <dbReference type="Proteomes" id="UP000005019"/>
    </source>
</evidence>
<comment type="subcellular location">
    <subcellularLocation>
        <location evidence="6">Cytoplasm</location>
    </subcellularLocation>
</comment>
<evidence type="ECO:0000256" key="6">
    <source>
        <dbReference type="HAMAP-Rule" id="MF_00379"/>
    </source>
</evidence>
<comment type="caution">
    <text evidence="8">The sequence shown here is derived from an EMBL/GenBank/DDBJ whole genome shotgun (WGS) entry which is preliminary data.</text>
</comment>
<evidence type="ECO:0000256" key="2">
    <source>
        <dbReference type="ARBA" id="ARBA00022694"/>
    </source>
</evidence>
<dbReference type="GO" id="GO:0046872">
    <property type="term" value="F:metal ion binding"/>
    <property type="evidence" value="ECO:0007669"/>
    <property type="project" value="UniProtKB-KW"/>
</dbReference>
<accession>F5RGG1</accession>
<feature type="binding site" evidence="6">
    <location>
        <position position="172"/>
    </location>
    <ligand>
        <name>Mg(2+)</name>
        <dbReference type="ChEBI" id="CHEBI:18420"/>
    </ligand>
</feature>
<keyword evidence="6" id="KW-0479">Metal-binding</keyword>
<dbReference type="SUPFAM" id="SSF116878">
    <property type="entry name" value="TrmE connector domain"/>
    <property type="match status" value="1"/>
</dbReference>
<dbReference type="NCBIfam" id="TIGR00231">
    <property type="entry name" value="small_GTP"/>
    <property type="match status" value="1"/>
</dbReference>
<dbReference type="InterPro" id="IPR031168">
    <property type="entry name" value="G_TrmE"/>
</dbReference>
<dbReference type="NCBIfam" id="TIGR00450">
    <property type="entry name" value="mnmE_trmE_thdF"/>
    <property type="match status" value="1"/>
</dbReference>
<dbReference type="InterPro" id="IPR005225">
    <property type="entry name" value="Small_GTP-bd"/>
</dbReference>
<protein>
    <recommendedName>
        <fullName evidence="6">tRNA modification GTPase MnmE</fullName>
        <ecNumber evidence="6">3.6.-.-</ecNumber>
    </recommendedName>
</protein>
<dbReference type="SUPFAM" id="SSF52540">
    <property type="entry name" value="P-loop containing nucleoside triphosphate hydrolases"/>
    <property type="match status" value="1"/>
</dbReference>
<dbReference type="NCBIfam" id="NF003661">
    <property type="entry name" value="PRK05291.1-3"/>
    <property type="match status" value="1"/>
</dbReference>
<dbReference type="GO" id="GO:0003924">
    <property type="term" value="F:GTPase activity"/>
    <property type="evidence" value="ECO:0007669"/>
    <property type="project" value="UniProtKB-UniRule"/>
</dbReference>
<comment type="subunit">
    <text evidence="6">Homodimer. Heterotetramer of two MnmE and two MnmG subunits.</text>
</comment>
<dbReference type="GO" id="GO:0002098">
    <property type="term" value="P:tRNA wobble uridine modification"/>
    <property type="evidence" value="ECO:0007669"/>
    <property type="project" value="TreeGrafter"/>
</dbReference>
<keyword evidence="6" id="KW-0460">Magnesium</keyword>
<dbReference type="Gene3D" id="1.20.120.430">
    <property type="entry name" value="tRNA modification GTPase MnmE domain 2"/>
    <property type="match status" value="1"/>
</dbReference>
<keyword evidence="9" id="KW-1185">Reference proteome</keyword>
<evidence type="ECO:0000256" key="4">
    <source>
        <dbReference type="ARBA" id="ARBA00022958"/>
    </source>
</evidence>
<proteinExistence type="inferred from homology"/>
<dbReference type="GO" id="GO:0030488">
    <property type="term" value="P:tRNA methylation"/>
    <property type="evidence" value="ECO:0007669"/>
    <property type="project" value="TreeGrafter"/>
</dbReference>
<comment type="cofactor">
    <cofactor evidence="6">
        <name>K(+)</name>
        <dbReference type="ChEBI" id="CHEBI:29103"/>
    </cofactor>
    <text evidence="6">Binds 1 potassium ion per subunit.</text>
</comment>
<evidence type="ECO:0000256" key="5">
    <source>
        <dbReference type="ARBA" id="ARBA00023134"/>
    </source>
</evidence>
<dbReference type="Pfam" id="PF12631">
    <property type="entry name" value="MnmE_helical"/>
    <property type="match status" value="1"/>
</dbReference>
<dbReference type="PANTHER" id="PTHR42714:SF2">
    <property type="entry name" value="TRNA MODIFICATION GTPASE GTPBP3, MITOCHONDRIAL"/>
    <property type="match status" value="1"/>
</dbReference>
<dbReference type="InterPro" id="IPR004520">
    <property type="entry name" value="GTPase_MnmE"/>
</dbReference>
<feature type="binding site" evidence="6">
    <location>
        <begin position="187"/>
        <end position="193"/>
    </location>
    <ligand>
        <name>GTP</name>
        <dbReference type="ChEBI" id="CHEBI:37565"/>
    </ligand>
</feature>
<reference evidence="8 9" key="1">
    <citation type="journal article" date="2011" name="J. Bacteriol.">
        <title>Genome sequence of Methyloversatilis universalis FAM5T, a methylotrophic representative of the order Rhodocyclales.</title>
        <authorList>
            <person name="Kittichotirat W."/>
            <person name="Good N.M."/>
            <person name="Hall R."/>
            <person name="Bringel F."/>
            <person name="Lajus A."/>
            <person name="Medigue C."/>
            <person name="Smalley N.E."/>
            <person name="Beck D."/>
            <person name="Bumgarner R."/>
            <person name="Vuilleumier S."/>
            <person name="Kalyuzhnaya M.G."/>
        </authorList>
    </citation>
    <scope>NUCLEOTIDE SEQUENCE [LARGE SCALE GENOMIC DNA]</scope>
    <source>
        <strain evidence="9">ATCC BAA-1314 / JCM 13912 / FAM5</strain>
    </source>
</reference>
<dbReference type="HAMAP" id="MF_00379">
    <property type="entry name" value="GTPase_MnmE"/>
    <property type="match status" value="1"/>
</dbReference>
<dbReference type="InterPro" id="IPR006073">
    <property type="entry name" value="GTP-bd"/>
</dbReference>
<dbReference type="CDD" id="cd14858">
    <property type="entry name" value="TrmE_N"/>
    <property type="match status" value="1"/>
</dbReference>
<dbReference type="STRING" id="1000565.METUNv1_03258"/>
<feature type="binding site" evidence="6">
    <location>
        <position position="187"/>
    </location>
    <ligand>
        <name>K(+)</name>
        <dbReference type="ChEBI" id="CHEBI:29103"/>
    </ligand>
</feature>
<dbReference type="AlphaFoldDB" id="F5RGG1"/>
<evidence type="ECO:0000259" key="7">
    <source>
        <dbReference type="PROSITE" id="PS51709"/>
    </source>
</evidence>
<dbReference type="CDD" id="cd04164">
    <property type="entry name" value="trmE"/>
    <property type="match status" value="1"/>
</dbReference>
<dbReference type="PANTHER" id="PTHR42714">
    <property type="entry name" value="TRNA MODIFICATION GTPASE GTPBP3"/>
    <property type="match status" value="1"/>
</dbReference>
<organism evidence="8 9">
    <name type="scientific">Methyloversatilis universalis (strain ATCC BAA-1314 / DSM 25237 / JCM 13912 / CCUG 52030 / FAM5)</name>
    <dbReference type="NCBI Taxonomy" id="1000565"/>
    <lineage>
        <taxon>Bacteria</taxon>
        <taxon>Pseudomonadati</taxon>
        <taxon>Pseudomonadota</taxon>
        <taxon>Betaproteobacteria</taxon>
        <taxon>Nitrosomonadales</taxon>
        <taxon>Sterolibacteriaceae</taxon>
        <taxon>Methyloversatilis</taxon>
    </lineage>
</organism>
<dbReference type="InterPro" id="IPR025867">
    <property type="entry name" value="MnmE_helical"/>
</dbReference>
<dbReference type="InterPro" id="IPR027417">
    <property type="entry name" value="P-loop_NTPase"/>
</dbReference>
<comment type="similarity">
    <text evidence="1 6">Belongs to the TRAFAC class TrmE-Era-EngA-EngB-Septin-like GTPase superfamily. TrmE GTPase family.</text>
</comment>
<feature type="binding site" evidence="6">
    <location>
        <begin position="212"/>
        <end position="215"/>
    </location>
    <ligand>
        <name>GTP</name>
        <dbReference type="ChEBI" id="CHEBI:37565"/>
    </ligand>
</feature>
<name>F5RGG1_METUF</name>
<dbReference type="InterPro" id="IPR027368">
    <property type="entry name" value="MnmE_dom2"/>
</dbReference>
<dbReference type="PROSITE" id="PS51709">
    <property type="entry name" value="G_TRME"/>
    <property type="match status" value="1"/>
</dbReference>
<sequence length="393" mass="42513">MIDHGIALWFEAPASYTGEHVLELHGHGGTAVLQALLARCLELGARPARPGEFTERAFLNDRLDLAQAEAVADLIDATTTSAARSAMRSLDGEFSRHVHGLEEALVNLRMFVEATLDFPEEDVEFLEQAGARNKLAEVMQALDRLRQRARCGAVLREGLTVVLAGAPNVGKSSLLNALAGEERAIVTDIAGTTRDTLRELISIDGVPLHVIDTAGLRETDDPVEQAGIARTRRELERAHAVLHLVDASTGFDAAAQAIDAQLPRGLPRIRVFNKIDLLDIAARSEVRDGVVNVWLSVRSGAGLDLLQKALLDCVAWQGGAEDALAARTRHLHALDRAVDHLEAAGRCISGAVLRLELFAEELRLAHRALGDITGEFTPDDLLGEIFSRFCIGK</sequence>
<evidence type="ECO:0000256" key="3">
    <source>
        <dbReference type="ARBA" id="ARBA00022741"/>
    </source>
</evidence>
<comment type="function">
    <text evidence="6">Exhibits a very high intrinsic GTPase hydrolysis rate. Involved in the addition of a carboxymethylaminomethyl (cmnm) group at the wobble position (U34) of certain tRNAs, forming tRNA-cmnm(5)s(2)U34.</text>
</comment>
<keyword evidence="6" id="KW-0378">Hydrolase</keyword>
<feature type="binding site" evidence="6">
    <location>
        <position position="168"/>
    </location>
    <ligand>
        <name>K(+)</name>
        <dbReference type="ChEBI" id="CHEBI:29103"/>
    </ligand>
</feature>
<dbReference type="GO" id="GO:0005525">
    <property type="term" value="F:GTP binding"/>
    <property type="evidence" value="ECO:0007669"/>
    <property type="project" value="UniProtKB-UniRule"/>
</dbReference>
<feature type="binding site" evidence="6">
    <location>
        <position position="192"/>
    </location>
    <ligand>
        <name>K(+)</name>
        <dbReference type="ChEBI" id="CHEBI:29103"/>
    </ligand>
</feature>
<evidence type="ECO:0000256" key="1">
    <source>
        <dbReference type="ARBA" id="ARBA00011043"/>
    </source>
</evidence>
<dbReference type="Pfam" id="PF10396">
    <property type="entry name" value="TrmE_N"/>
    <property type="match status" value="1"/>
</dbReference>
<dbReference type="GO" id="GO:0005829">
    <property type="term" value="C:cytosol"/>
    <property type="evidence" value="ECO:0007669"/>
    <property type="project" value="TreeGrafter"/>
</dbReference>
<keyword evidence="2 6" id="KW-0819">tRNA processing</keyword>
<dbReference type="Pfam" id="PF01926">
    <property type="entry name" value="MMR_HSR1"/>
    <property type="match status" value="1"/>
</dbReference>
<dbReference type="EMBL" id="AFHG01000057">
    <property type="protein sequence ID" value="EGK70353.1"/>
    <property type="molecule type" value="Genomic_DNA"/>
</dbReference>
<dbReference type="eggNOG" id="COG0486">
    <property type="taxonomic scope" value="Bacteria"/>
</dbReference>
<dbReference type="Gene3D" id="3.30.1360.120">
    <property type="entry name" value="Probable tRNA modification gtpase trme, domain 1"/>
    <property type="match status" value="1"/>
</dbReference>
<dbReference type="Proteomes" id="UP000005019">
    <property type="component" value="Unassembled WGS sequence"/>
</dbReference>
<dbReference type="InterPro" id="IPR018948">
    <property type="entry name" value="GTP-bd_TrmE_N"/>
</dbReference>
<dbReference type="EC" id="3.6.-.-" evidence="6"/>
<feature type="binding site" evidence="6">
    <location>
        <position position="193"/>
    </location>
    <ligand>
        <name>Mg(2+)</name>
        <dbReference type="ChEBI" id="CHEBI:18420"/>
    </ligand>
</feature>
<keyword evidence="6" id="KW-0963">Cytoplasm</keyword>
<gene>
    <name evidence="6" type="primary">mnmE</name>
    <name evidence="6" type="synonym">trmE</name>
    <name evidence="8" type="ORF">METUNv1_03258</name>
</gene>
<feature type="binding site" evidence="6">
    <location>
        <begin position="168"/>
        <end position="173"/>
    </location>
    <ligand>
        <name>GTP</name>
        <dbReference type="ChEBI" id="CHEBI:37565"/>
    </ligand>
</feature>
<evidence type="ECO:0000313" key="8">
    <source>
        <dbReference type="EMBL" id="EGK70353.1"/>
    </source>
</evidence>
<keyword evidence="3 6" id="KW-0547">Nucleotide-binding</keyword>